<proteinExistence type="predicted"/>
<feature type="DNA-binding region" description="H-T-H motif" evidence="4">
    <location>
        <begin position="37"/>
        <end position="56"/>
    </location>
</feature>
<keyword evidence="3" id="KW-0804">Transcription</keyword>
<feature type="domain" description="HTH tetR-type" evidence="5">
    <location>
        <begin position="14"/>
        <end position="74"/>
    </location>
</feature>
<dbReference type="GO" id="GO:0003700">
    <property type="term" value="F:DNA-binding transcription factor activity"/>
    <property type="evidence" value="ECO:0007669"/>
    <property type="project" value="TreeGrafter"/>
</dbReference>
<dbReference type="RefSeq" id="WP_048468927.1">
    <property type="nucleotide sequence ID" value="NZ_JYNL01000008.1"/>
</dbReference>
<dbReference type="Gene3D" id="1.10.357.10">
    <property type="entry name" value="Tetracycline Repressor, domain 2"/>
    <property type="match status" value="1"/>
</dbReference>
<evidence type="ECO:0000313" key="7">
    <source>
        <dbReference type="Proteomes" id="UP000036513"/>
    </source>
</evidence>
<dbReference type="Proteomes" id="UP000036513">
    <property type="component" value="Unassembled WGS sequence"/>
</dbReference>
<dbReference type="Gene3D" id="1.10.10.60">
    <property type="entry name" value="Homeodomain-like"/>
    <property type="match status" value="1"/>
</dbReference>
<dbReference type="PANTHER" id="PTHR30055">
    <property type="entry name" value="HTH-TYPE TRANSCRIPTIONAL REGULATOR RUTR"/>
    <property type="match status" value="1"/>
</dbReference>
<dbReference type="EMBL" id="JYNL01000008">
    <property type="protein sequence ID" value="KMO82865.1"/>
    <property type="molecule type" value="Genomic_DNA"/>
</dbReference>
<comment type="caution">
    <text evidence="6">The sequence shown here is derived from an EMBL/GenBank/DDBJ whole genome shotgun (WGS) entry which is preliminary data.</text>
</comment>
<keyword evidence="2 4" id="KW-0238">DNA-binding</keyword>
<protein>
    <submittedName>
        <fullName evidence="6">Bacterial regulatory protein, tetR family</fullName>
    </submittedName>
</protein>
<name>A0A0J6WHX4_9MYCO</name>
<dbReference type="GO" id="GO:0000976">
    <property type="term" value="F:transcription cis-regulatory region binding"/>
    <property type="evidence" value="ECO:0007669"/>
    <property type="project" value="TreeGrafter"/>
</dbReference>
<evidence type="ECO:0000256" key="3">
    <source>
        <dbReference type="ARBA" id="ARBA00023163"/>
    </source>
</evidence>
<dbReference type="InterPro" id="IPR050109">
    <property type="entry name" value="HTH-type_TetR-like_transc_reg"/>
</dbReference>
<accession>A0A0J6WHX4</accession>
<dbReference type="PANTHER" id="PTHR30055:SF238">
    <property type="entry name" value="MYCOFACTOCIN BIOSYNTHESIS TRANSCRIPTIONAL REGULATOR MFTR-RELATED"/>
    <property type="match status" value="1"/>
</dbReference>
<dbReference type="InterPro" id="IPR001647">
    <property type="entry name" value="HTH_TetR"/>
</dbReference>
<keyword evidence="1" id="KW-0805">Transcription regulation</keyword>
<gene>
    <name evidence="6" type="ORF">MCHLDSM_00747</name>
</gene>
<evidence type="ECO:0000256" key="4">
    <source>
        <dbReference type="PROSITE-ProRule" id="PRU00335"/>
    </source>
</evidence>
<dbReference type="SMR" id="A0A0J6WHX4"/>
<dbReference type="PROSITE" id="PS50977">
    <property type="entry name" value="HTH_TETR_2"/>
    <property type="match status" value="1"/>
</dbReference>
<dbReference type="PRINTS" id="PR00455">
    <property type="entry name" value="HTHTETR"/>
</dbReference>
<evidence type="ECO:0000313" key="6">
    <source>
        <dbReference type="EMBL" id="KMO82865.1"/>
    </source>
</evidence>
<organism evidence="6 7">
    <name type="scientific">Mycolicibacterium chlorophenolicum</name>
    <dbReference type="NCBI Taxonomy" id="37916"/>
    <lineage>
        <taxon>Bacteria</taxon>
        <taxon>Bacillati</taxon>
        <taxon>Actinomycetota</taxon>
        <taxon>Actinomycetes</taxon>
        <taxon>Mycobacteriales</taxon>
        <taxon>Mycobacteriaceae</taxon>
        <taxon>Mycolicibacterium</taxon>
    </lineage>
</organism>
<dbReference type="SUPFAM" id="SSF46689">
    <property type="entry name" value="Homeodomain-like"/>
    <property type="match status" value="1"/>
</dbReference>
<sequence length="191" mass="21183">MRIESGSLRERKKWQTRQAIRREALRLFTEQGYADTTVEQIAEAAEVSPRTFYRYFRVKEAVLISADHSPLIVAAFIAAPRHLTPIAAYEYAVTEVFGSLSEQDREADLIGQQLLYQVPEAHGLIYAELIKLIGLITDALQHRLDGPTDEAERSVLAGAIVGVIMGAAHNTPLPEKALPSALSILDAKMSW</sequence>
<evidence type="ECO:0000256" key="2">
    <source>
        <dbReference type="ARBA" id="ARBA00023125"/>
    </source>
</evidence>
<dbReference type="Pfam" id="PF00440">
    <property type="entry name" value="TetR_N"/>
    <property type="match status" value="1"/>
</dbReference>
<keyword evidence="7" id="KW-1185">Reference proteome</keyword>
<reference evidence="6 7" key="1">
    <citation type="journal article" date="2015" name="Genome Biol. Evol.">
        <title>Characterization of Three Mycobacterium spp. with Potential Use in Bioremediation by Genome Sequencing and Comparative Genomics.</title>
        <authorList>
            <person name="Das S."/>
            <person name="Pettersson B.M."/>
            <person name="Behra P.R."/>
            <person name="Ramesh M."/>
            <person name="Dasgupta S."/>
            <person name="Bhattacharya A."/>
            <person name="Kirsebom L.A."/>
        </authorList>
    </citation>
    <scope>NUCLEOTIDE SEQUENCE [LARGE SCALE GENOMIC DNA]</scope>
    <source>
        <strain evidence="6 7">DSM 43826</strain>
    </source>
</reference>
<dbReference type="AlphaFoldDB" id="A0A0J6WHX4"/>
<evidence type="ECO:0000259" key="5">
    <source>
        <dbReference type="PROSITE" id="PS50977"/>
    </source>
</evidence>
<dbReference type="PATRIC" id="fig|37916.4.peg.801"/>
<dbReference type="InterPro" id="IPR009057">
    <property type="entry name" value="Homeodomain-like_sf"/>
</dbReference>
<dbReference type="STRING" id="37916.MCHLDSM_00747"/>
<evidence type="ECO:0000256" key="1">
    <source>
        <dbReference type="ARBA" id="ARBA00023015"/>
    </source>
</evidence>